<sequence length="319" mass="36894">MQQTMKIALIGPGIMPIPPPGWGAVEILIWDYYQELTRRGHDVSIINTKDVIDIVTQVNEGGYDFVHLHYDVYYQVLDKLQCPKIAITSHYPYIDQLEKHQNDGYTRVFDFLVKQTRFYNFVLAEKDYAAFLKCGANPNYLKKIKNGINGDLFSFSREPCLKKCVYLGKITVRKNQKKYQSIPDVDFIGNLEDYGFNIANDNYLGEWTREQIHKNLTNYTNLLLISQGEADPLVVKEALIAGLGVVVNKSSSENLDVTQDFITVLEEDKLDDLKYVHDKIRENMAICVKKRQEIRDYGIRTFDIKNEVDRYIKVVIELS</sequence>
<protein>
    <recommendedName>
        <fullName evidence="2">Glycosyltransferase</fullName>
    </recommendedName>
</protein>
<dbReference type="SUPFAM" id="SSF53756">
    <property type="entry name" value="UDP-Glycosyltransferase/glycogen phosphorylase"/>
    <property type="match status" value="1"/>
</dbReference>
<name>A0A6C0H1R5_9ZZZZ</name>
<organism evidence="1">
    <name type="scientific">viral metagenome</name>
    <dbReference type="NCBI Taxonomy" id="1070528"/>
    <lineage>
        <taxon>unclassified sequences</taxon>
        <taxon>metagenomes</taxon>
        <taxon>organismal metagenomes</taxon>
    </lineage>
</organism>
<accession>A0A6C0H1R5</accession>
<proteinExistence type="predicted"/>
<dbReference type="EMBL" id="MN739850">
    <property type="protein sequence ID" value="QHT74488.1"/>
    <property type="molecule type" value="Genomic_DNA"/>
</dbReference>
<reference evidence="1" key="1">
    <citation type="journal article" date="2020" name="Nature">
        <title>Giant virus diversity and host interactions through global metagenomics.</title>
        <authorList>
            <person name="Schulz F."/>
            <person name="Roux S."/>
            <person name="Paez-Espino D."/>
            <person name="Jungbluth S."/>
            <person name="Walsh D.A."/>
            <person name="Denef V.J."/>
            <person name="McMahon K.D."/>
            <person name="Konstantinidis K.T."/>
            <person name="Eloe-Fadrosh E.A."/>
            <person name="Kyrpides N.C."/>
            <person name="Woyke T."/>
        </authorList>
    </citation>
    <scope>NUCLEOTIDE SEQUENCE</scope>
    <source>
        <strain evidence="1">GVMAG-M-3300023179-59</strain>
    </source>
</reference>
<evidence type="ECO:0008006" key="2">
    <source>
        <dbReference type="Google" id="ProtNLM"/>
    </source>
</evidence>
<evidence type="ECO:0000313" key="1">
    <source>
        <dbReference type="EMBL" id="QHT74488.1"/>
    </source>
</evidence>
<dbReference type="Gene3D" id="3.40.50.2000">
    <property type="entry name" value="Glycogen Phosphorylase B"/>
    <property type="match status" value="1"/>
</dbReference>
<dbReference type="AlphaFoldDB" id="A0A6C0H1R5"/>